<dbReference type="Gene3D" id="3.20.20.150">
    <property type="entry name" value="Divalent-metal-dependent TIM barrel enzymes"/>
    <property type="match status" value="1"/>
</dbReference>
<dbReference type="SUPFAM" id="SSF51658">
    <property type="entry name" value="Xylose isomerase-like"/>
    <property type="match status" value="1"/>
</dbReference>
<dbReference type="RefSeq" id="WP_072286583.1">
    <property type="nucleotide sequence ID" value="NZ_CP015455.1"/>
</dbReference>
<evidence type="ECO:0000313" key="2">
    <source>
        <dbReference type="EMBL" id="APG24738.1"/>
    </source>
</evidence>
<dbReference type="KEGG" id="pace:A6070_00560"/>
<dbReference type="Pfam" id="PF01261">
    <property type="entry name" value="AP_endonuc_2"/>
    <property type="match status" value="1"/>
</dbReference>
<feature type="domain" description="Xylose isomerase-like TIM barrel" evidence="1">
    <location>
        <begin position="36"/>
        <end position="239"/>
    </location>
</feature>
<protein>
    <recommendedName>
        <fullName evidence="1">Xylose isomerase-like TIM barrel domain-containing protein</fullName>
    </recommendedName>
</protein>
<evidence type="ECO:0000313" key="3">
    <source>
        <dbReference type="Proteomes" id="UP000182264"/>
    </source>
</evidence>
<dbReference type="PANTHER" id="PTHR12110">
    <property type="entry name" value="HYDROXYPYRUVATE ISOMERASE"/>
    <property type="match status" value="1"/>
</dbReference>
<evidence type="ECO:0000259" key="1">
    <source>
        <dbReference type="Pfam" id="PF01261"/>
    </source>
</evidence>
<dbReference type="InterPro" id="IPR050312">
    <property type="entry name" value="IolE/XylAMocC-like"/>
</dbReference>
<dbReference type="EMBL" id="CP015518">
    <property type="protein sequence ID" value="APG24738.1"/>
    <property type="molecule type" value="Genomic_DNA"/>
</dbReference>
<dbReference type="InterPro" id="IPR013022">
    <property type="entry name" value="Xyl_isomerase-like_TIM-brl"/>
</dbReference>
<reference evidence="2 3" key="1">
    <citation type="journal article" date="2017" name="Genome Announc.">
        <title>Complete Genome Sequences of Two Acetylene-Fermenting Pelobacter acetylenicus Strains.</title>
        <authorList>
            <person name="Sutton J.M."/>
            <person name="Baesman S.M."/>
            <person name="Fierst J.L."/>
            <person name="Poret-Peterson A.T."/>
            <person name="Oremland R.S."/>
            <person name="Dunlap D.S."/>
            <person name="Akob D.M."/>
        </authorList>
    </citation>
    <scope>NUCLEOTIDE SEQUENCE [LARGE SCALE GENOMIC DNA]</scope>
    <source>
        <strain evidence="2 3">DSM 3247</strain>
    </source>
</reference>
<proteinExistence type="predicted"/>
<dbReference type="STRING" id="29542.A6070_00560"/>
<keyword evidence="3" id="KW-1185">Reference proteome</keyword>
<sequence>MPDRLHVHIPFSQWQKHFPLLKKHRLQPEIAFKWPDLDPTLQSAVKQAGRQLAAEGLAVTVHAPFMDLNPGALEPLVRDATMRRWTETLEVADMLGARLVVLHPGYDRWRYGGQSQPWINACLDFFPPLLEHAARIECLLVLENIFEENPDTLRAVLQTLDSPWLGHCFDVGHWRLFGKCSMEQWFSVLGPWIRHLHVHDNSGDRDAHLAIGEGDIDFHQLFKLVDTEQIPPSMTLEVHDCEALLRCVRSIGILRGF</sequence>
<gene>
    <name evidence="2" type="ORF">A7E75_06625</name>
</gene>
<name>A0A1L3GGD3_SYNAC</name>
<dbReference type="Proteomes" id="UP000182264">
    <property type="component" value="Chromosome"/>
</dbReference>
<dbReference type="InterPro" id="IPR036237">
    <property type="entry name" value="Xyl_isomerase-like_sf"/>
</dbReference>
<dbReference type="OrthoDB" id="9801960at2"/>
<organism evidence="2 3">
    <name type="scientific">Syntrophotalea acetylenica</name>
    <name type="common">Pelobacter acetylenicus</name>
    <dbReference type="NCBI Taxonomy" id="29542"/>
    <lineage>
        <taxon>Bacteria</taxon>
        <taxon>Pseudomonadati</taxon>
        <taxon>Thermodesulfobacteriota</taxon>
        <taxon>Desulfuromonadia</taxon>
        <taxon>Desulfuromonadales</taxon>
        <taxon>Syntrophotaleaceae</taxon>
        <taxon>Syntrophotalea</taxon>
    </lineage>
</organism>
<accession>A0A1L3GGD3</accession>
<dbReference type="AlphaFoldDB" id="A0A1L3GGD3"/>